<comment type="similarity">
    <text evidence="3">Belongs to the aldo/keto reductase family. Aldo/keto reductase 2 subfamily.</text>
</comment>
<dbReference type="GO" id="GO:0016491">
    <property type="term" value="F:oxidoreductase activity"/>
    <property type="evidence" value="ECO:0007669"/>
    <property type="project" value="UniProtKB-KW"/>
</dbReference>
<feature type="domain" description="NADP-dependent oxidoreductase" evidence="4">
    <location>
        <begin position="24"/>
        <end position="294"/>
    </location>
</feature>
<gene>
    <name evidence="5" type="ORF">GCM10007932_24100</name>
</gene>
<evidence type="ECO:0000256" key="3">
    <source>
        <dbReference type="ARBA" id="ARBA00038157"/>
    </source>
</evidence>
<dbReference type="GO" id="GO:0005829">
    <property type="term" value="C:cytosol"/>
    <property type="evidence" value="ECO:0007669"/>
    <property type="project" value="TreeGrafter"/>
</dbReference>
<evidence type="ECO:0000256" key="2">
    <source>
        <dbReference type="ARBA" id="ARBA00023002"/>
    </source>
</evidence>
<dbReference type="Proteomes" id="UP001156690">
    <property type="component" value="Unassembled WGS sequence"/>
</dbReference>
<dbReference type="FunFam" id="3.20.20.100:FF:000008">
    <property type="entry name" value="Aldo/keto reductase family oxidoreductase"/>
    <property type="match status" value="1"/>
</dbReference>
<evidence type="ECO:0000313" key="5">
    <source>
        <dbReference type="EMBL" id="GLQ73050.1"/>
    </source>
</evidence>
<organism evidence="5 6">
    <name type="scientific">Vibrio penaeicida</name>
    <dbReference type="NCBI Taxonomy" id="104609"/>
    <lineage>
        <taxon>Bacteria</taxon>
        <taxon>Pseudomonadati</taxon>
        <taxon>Pseudomonadota</taxon>
        <taxon>Gammaproteobacteria</taxon>
        <taxon>Vibrionales</taxon>
        <taxon>Vibrionaceae</taxon>
        <taxon>Vibrio</taxon>
    </lineage>
</organism>
<evidence type="ECO:0000256" key="1">
    <source>
        <dbReference type="ARBA" id="ARBA00022857"/>
    </source>
</evidence>
<evidence type="ECO:0000259" key="4">
    <source>
        <dbReference type="Pfam" id="PF00248"/>
    </source>
</evidence>
<dbReference type="InterPro" id="IPR050523">
    <property type="entry name" value="AKR_Detox_Biosynth"/>
</dbReference>
<dbReference type="SUPFAM" id="SSF51430">
    <property type="entry name" value="NAD(P)-linked oxidoreductase"/>
    <property type="match status" value="1"/>
</dbReference>
<comment type="caution">
    <text evidence="5">The sequence shown here is derived from an EMBL/GenBank/DDBJ whole genome shotgun (WGS) entry which is preliminary data.</text>
</comment>
<dbReference type="Pfam" id="PF00248">
    <property type="entry name" value="Aldo_ket_red"/>
    <property type="match status" value="1"/>
</dbReference>
<dbReference type="PANTHER" id="PTHR43364:SF1">
    <property type="entry name" value="OXIDOREDUCTASE YDHF"/>
    <property type="match status" value="1"/>
</dbReference>
<protein>
    <submittedName>
        <fullName evidence="5">Oxidoreductase</fullName>
    </submittedName>
</protein>
<proteinExistence type="inferred from homology"/>
<name>A0AAV5NQW9_9VIBR</name>
<dbReference type="AlphaFoldDB" id="A0AAV5NQW9"/>
<accession>A0AAV5NQW9</accession>
<dbReference type="InterPro" id="IPR023210">
    <property type="entry name" value="NADP_OxRdtase_dom"/>
</dbReference>
<keyword evidence="2" id="KW-0560">Oxidoreductase</keyword>
<keyword evidence="1" id="KW-0521">NADP</keyword>
<evidence type="ECO:0000313" key="6">
    <source>
        <dbReference type="Proteomes" id="UP001156690"/>
    </source>
</evidence>
<sequence length="305" mass="33960">MSNYQQNSMGVYQNDPLADIEFIQGYWRMGEWGMSPAQRLDFVKQHIELGITTVDHAAIYGGDVPCEALFGEALALEPSIREQLHIITKLGIIAPQTEGGIAYYDSGRGEIIGSVERSLNQLGVEHVDTLLLHRPDILLQPEEVAEAFEVLRRSGKVLNFGVSNFTTHEFSSLQSYLDVTLVTNQVEINPINMQSLEDGTLHQLQAQRRRPMAWSCLAGGNLFNSSTEQDNRVLTVLEEIKEEVSADSIDQVVFAWVMALPSRPIPIIGSGKIERVKTAVAAKNISLIREQWYRVWTASKGHGVA</sequence>
<dbReference type="CDD" id="cd19092">
    <property type="entry name" value="AKR_BsYcsN_EcYdhF-like"/>
    <property type="match status" value="1"/>
</dbReference>
<dbReference type="Gene3D" id="3.20.20.100">
    <property type="entry name" value="NADP-dependent oxidoreductase domain"/>
    <property type="match status" value="1"/>
</dbReference>
<keyword evidence="6" id="KW-1185">Reference proteome</keyword>
<dbReference type="PANTHER" id="PTHR43364">
    <property type="entry name" value="NADH-SPECIFIC METHYLGLYOXAL REDUCTASE-RELATED"/>
    <property type="match status" value="1"/>
</dbReference>
<dbReference type="InterPro" id="IPR036812">
    <property type="entry name" value="NAD(P)_OxRdtase_dom_sf"/>
</dbReference>
<dbReference type="EMBL" id="BSNX01000028">
    <property type="protein sequence ID" value="GLQ73050.1"/>
    <property type="molecule type" value="Genomic_DNA"/>
</dbReference>
<reference evidence="6" key="1">
    <citation type="journal article" date="2019" name="Int. J. Syst. Evol. Microbiol.">
        <title>The Global Catalogue of Microorganisms (GCM) 10K type strain sequencing project: providing services to taxonomists for standard genome sequencing and annotation.</title>
        <authorList>
            <consortium name="The Broad Institute Genomics Platform"/>
            <consortium name="The Broad Institute Genome Sequencing Center for Infectious Disease"/>
            <person name="Wu L."/>
            <person name="Ma J."/>
        </authorList>
    </citation>
    <scope>NUCLEOTIDE SEQUENCE [LARGE SCALE GENOMIC DNA]</scope>
    <source>
        <strain evidence="6">NBRC 15640</strain>
    </source>
</reference>